<dbReference type="Pfam" id="PF14534">
    <property type="entry name" value="DUF4440"/>
    <property type="match status" value="1"/>
</dbReference>
<name>A0AAP8YWQ2_PSEFL</name>
<dbReference type="RefSeq" id="WP_135295365.1">
    <property type="nucleotide sequence ID" value="NZ_CP038438.1"/>
</dbReference>
<protein>
    <submittedName>
        <fullName evidence="2">Nuclear transport factor 2 family protein</fullName>
    </submittedName>
</protein>
<dbReference type="Gene3D" id="3.10.450.50">
    <property type="match status" value="1"/>
</dbReference>
<dbReference type="Proteomes" id="UP000295797">
    <property type="component" value="Chromosome"/>
</dbReference>
<evidence type="ECO:0000313" key="2">
    <source>
        <dbReference type="EMBL" id="QBX40894.1"/>
    </source>
</evidence>
<reference evidence="2 3" key="1">
    <citation type="submission" date="2019-03" db="EMBL/GenBank/DDBJ databases">
        <title>Complete genome sequence of the plant growth promoting strain Pseudomonas fluorescens LBUM677.</title>
        <authorList>
            <person name="Novinscak A."/>
            <person name="Joly D."/>
            <person name="Filion M."/>
        </authorList>
    </citation>
    <scope>NUCLEOTIDE SEQUENCE [LARGE SCALE GENOMIC DNA]</scope>
    <source>
        <strain evidence="2 3">LBUM677</strain>
    </source>
</reference>
<feature type="domain" description="DUF4440" evidence="1">
    <location>
        <begin position="8"/>
        <end position="110"/>
    </location>
</feature>
<evidence type="ECO:0000313" key="3">
    <source>
        <dbReference type="Proteomes" id="UP000295797"/>
    </source>
</evidence>
<evidence type="ECO:0000259" key="1">
    <source>
        <dbReference type="Pfam" id="PF14534"/>
    </source>
</evidence>
<dbReference type="EMBL" id="CP038438">
    <property type="protein sequence ID" value="QBX40894.1"/>
    <property type="molecule type" value="Genomic_DNA"/>
</dbReference>
<sequence length="128" mass="14518">MDLSKHLLHLENRLLSRAVREDAAELARLIADDFVEFGASGGIWNKSDVLEALPQQVFAQRTVSQFTLKQLSEDSALVTYHCHTVAGGQRVPADSLRSSVWRRQGEQWQMVFHQGTFVPGRETVETRR</sequence>
<organism evidence="2 3">
    <name type="scientific">Pseudomonas fluorescens</name>
    <dbReference type="NCBI Taxonomy" id="294"/>
    <lineage>
        <taxon>Bacteria</taxon>
        <taxon>Pseudomonadati</taxon>
        <taxon>Pseudomonadota</taxon>
        <taxon>Gammaproteobacteria</taxon>
        <taxon>Pseudomonadales</taxon>
        <taxon>Pseudomonadaceae</taxon>
        <taxon>Pseudomonas</taxon>
    </lineage>
</organism>
<dbReference type="SUPFAM" id="SSF54427">
    <property type="entry name" value="NTF2-like"/>
    <property type="match status" value="1"/>
</dbReference>
<dbReference type="InterPro" id="IPR027843">
    <property type="entry name" value="DUF4440"/>
</dbReference>
<dbReference type="InterPro" id="IPR032710">
    <property type="entry name" value="NTF2-like_dom_sf"/>
</dbReference>
<accession>A0AAP8YWQ2</accession>
<proteinExistence type="predicted"/>
<gene>
    <name evidence="2" type="ORF">E4T63_09870</name>
</gene>
<dbReference type="AlphaFoldDB" id="A0AAP8YWQ2"/>